<feature type="domain" description="Aminotransferase class I/classII large" evidence="2">
    <location>
        <begin position="53"/>
        <end position="417"/>
    </location>
</feature>
<comment type="caution">
    <text evidence="3">The sequence shown here is derived from an EMBL/GenBank/DDBJ whole genome shotgun (WGS) entry which is preliminary data.</text>
</comment>
<dbReference type="InterPro" id="IPR015421">
    <property type="entry name" value="PyrdxlP-dep_Trfase_major"/>
</dbReference>
<proteinExistence type="predicted"/>
<dbReference type="Pfam" id="PF00155">
    <property type="entry name" value="Aminotran_1_2"/>
    <property type="match status" value="1"/>
</dbReference>
<dbReference type="PANTHER" id="PTHR43795:SF39">
    <property type="entry name" value="AMINOTRANSFERASE CLASS I_CLASSII DOMAIN-CONTAINING PROTEIN"/>
    <property type="match status" value="1"/>
</dbReference>
<dbReference type="InterPro" id="IPR004839">
    <property type="entry name" value="Aminotransferase_I/II_large"/>
</dbReference>
<dbReference type="SUPFAM" id="SSF53383">
    <property type="entry name" value="PLP-dependent transferases"/>
    <property type="match status" value="1"/>
</dbReference>
<accession>A0ABR4FW21</accession>
<dbReference type="InterPro" id="IPR015422">
    <property type="entry name" value="PyrdxlP-dep_Trfase_small"/>
</dbReference>
<organism evidence="3 4">
    <name type="scientific">Aspergillus keveii</name>
    <dbReference type="NCBI Taxonomy" id="714993"/>
    <lineage>
        <taxon>Eukaryota</taxon>
        <taxon>Fungi</taxon>
        <taxon>Dikarya</taxon>
        <taxon>Ascomycota</taxon>
        <taxon>Pezizomycotina</taxon>
        <taxon>Eurotiomycetes</taxon>
        <taxon>Eurotiomycetidae</taxon>
        <taxon>Eurotiales</taxon>
        <taxon>Aspergillaceae</taxon>
        <taxon>Aspergillus</taxon>
        <taxon>Aspergillus subgen. Nidulantes</taxon>
    </lineage>
</organism>
<evidence type="ECO:0000259" key="2">
    <source>
        <dbReference type="Pfam" id="PF00155"/>
    </source>
</evidence>
<dbReference type="EMBL" id="JBFTWV010000097">
    <property type="protein sequence ID" value="KAL2787435.1"/>
    <property type="molecule type" value="Genomic_DNA"/>
</dbReference>
<dbReference type="PANTHER" id="PTHR43795">
    <property type="entry name" value="BIFUNCTIONAL ASPARTATE AMINOTRANSFERASE AND GLUTAMATE/ASPARTATE-PREPHENATE AMINOTRANSFERASE-RELATED"/>
    <property type="match status" value="1"/>
</dbReference>
<evidence type="ECO:0000256" key="1">
    <source>
        <dbReference type="ARBA" id="ARBA00022898"/>
    </source>
</evidence>
<dbReference type="GO" id="GO:0016740">
    <property type="term" value="F:transferase activity"/>
    <property type="evidence" value="ECO:0007669"/>
    <property type="project" value="UniProtKB-KW"/>
</dbReference>
<evidence type="ECO:0000313" key="3">
    <source>
        <dbReference type="EMBL" id="KAL2787435.1"/>
    </source>
</evidence>
<dbReference type="InterPro" id="IPR050478">
    <property type="entry name" value="Ethylene_sulfur-biosynth"/>
</dbReference>
<dbReference type="Gene3D" id="3.90.1150.10">
    <property type="entry name" value="Aspartate Aminotransferase, domain 1"/>
    <property type="match status" value="1"/>
</dbReference>
<evidence type="ECO:0000313" key="4">
    <source>
        <dbReference type="Proteomes" id="UP001610563"/>
    </source>
</evidence>
<name>A0ABR4FW21_9EURO</name>
<keyword evidence="3" id="KW-0808">Transferase</keyword>
<sequence length="460" mass="50862">MQSTTFPPSDRASATLQQGPAWNLMQQVKRRPRYDPESRPDGLINLSGAINNLMADWMSKHAQDLLQFTTSELSYGPLAGSNELLEAAAGFFNRFFNPADPVLADHVLAANGVTSLINMMAWVLCDSGDGILYTTPNFYLLDYDLGVRNDIVTIPVSTTSIECPFDAAGLIPVLESAIQSHGDVSCRMLFLCNPSNPQGGCYSTETLEALAAWCAERKMHLVVDEIYAMSTFDDTSFSSTLTVPARQNVHCLYGLSKDFNMGGVRVSFLVSRNPQIRAAVSKLTWFSWLTVFSDVFVSRFLSQLDLVQGYLDTYRPRLAEAYHRTVAALDRYNIPFQQASGGLFIFIDLHGWIHHFAHSQLSHDDQAEKLTRSPEIQLCEWLIEHGVFLNAGQFAGHDRAGCFRLVFTQDPGATELAIQQIRAAIDDGSGVEPRGFPSRRTSFPNRVIGSAAAQGVQRAC</sequence>
<keyword evidence="1" id="KW-0663">Pyridoxal phosphate</keyword>
<dbReference type="Proteomes" id="UP001610563">
    <property type="component" value="Unassembled WGS sequence"/>
</dbReference>
<dbReference type="InterPro" id="IPR015424">
    <property type="entry name" value="PyrdxlP-dep_Trfase"/>
</dbReference>
<dbReference type="Gene3D" id="3.40.640.10">
    <property type="entry name" value="Type I PLP-dependent aspartate aminotransferase-like (Major domain)"/>
    <property type="match status" value="1"/>
</dbReference>
<dbReference type="PRINTS" id="PR00753">
    <property type="entry name" value="ACCSYNTHASE"/>
</dbReference>
<reference evidence="3 4" key="1">
    <citation type="submission" date="2024-07" db="EMBL/GenBank/DDBJ databases">
        <title>Section-level genome sequencing and comparative genomics of Aspergillus sections Usti and Cavernicolus.</title>
        <authorList>
            <consortium name="Lawrence Berkeley National Laboratory"/>
            <person name="Nybo J.L."/>
            <person name="Vesth T.C."/>
            <person name="Theobald S."/>
            <person name="Frisvad J.C."/>
            <person name="Larsen T.O."/>
            <person name="Kjaerboelling I."/>
            <person name="Rothschild-Mancinelli K."/>
            <person name="Lyhne E.K."/>
            <person name="Kogle M.E."/>
            <person name="Barry K."/>
            <person name="Clum A."/>
            <person name="Na H."/>
            <person name="Ledsgaard L."/>
            <person name="Lin J."/>
            <person name="Lipzen A."/>
            <person name="Kuo A."/>
            <person name="Riley R."/>
            <person name="Mondo S."/>
            <person name="Labutti K."/>
            <person name="Haridas S."/>
            <person name="Pangalinan J."/>
            <person name="Salamov A.A."/>
            <person name="Simmons B.A."/>
            <person name="Magnuson J.K."/>
            <person name="Chen J."/>
            <person name="Drula E."/>
            <person name="Henrissat B."/>
            <person name="Wiebenga A."/>
            <person name="Lubbers R.J."/>
            <person name="Gomes A.C."/>
            <person name="Makela M.R."/>
            <person name="Stajich J."/>
            <person name="Grigoriev I.V."/>
            <person name="Mortensen U.H."/>
            <person name="De Vries R.P."/>
            <person name="Baker S.E."/>
            <person name="Andersen M.R."/>
        </authorList>
    </citation>
    <scope>NUCLEOTIDE SEQUENCE [LARGE SCALE GENOMIC DNA]</scope>
    <source>
        <strain evidence="3 4">CBS 209.92</strain>
    </source>
</reference>
<protein>
    <submittedName>
        <fullName evidence="3">Pyridoxal phosphate-dependent transferase</fullName>
    </submittedName>
</protein>
<dbReference type="CDD" id="cd00609">
    <property type="entry name" value="AAT_like"/>
    <property type="match status" value="1"/>
</dbReference>
<keyword evidence="4" id="KW-1185">Reference proteome</keyword>
<gene>
    <name evidence="3" type="ORF">BJX66DRAFT_353383</name>
</gene>